<name>A0A7K1TX73_9BACT</name>
<dbReference type="AlphaFoldDB" id="A0A7K1TX73"/>
<comment type="caution">
    <text evidence="9">The sequence shown here is derived from an EMBL/GenBank/DDBJ whole genome shotgun (WGS) entry which is preliminary data.</text>
</comment>
<dbReference type="Pfam" id="PF12704">
    <property type="entry name" value="MacB_PCD"/>
    <property type="match status" value="2"/>
</dbReference>
<feature type="domain" description="ABC3 transporter permease C-terminal" evidence="7">
    <location>
        <begin position="291"/>
        <end position="393"/>
    </location>
</feature>
<evidence type="ECO:0000259" key="7">
    <source>
        <dbReference type="Pfam" id="PF02687"/>
    </source>
</evidence>
<proteinExistence type="predicted"/>
<evidence type="ECO:0000256" key="5">
    <source>
        <dbReference type="ARBA" id="ARBA00023136"/>
    </source>
</evidence>
<reference evidence="9 10" key="1">
    <citation type="submission" date="2019-12" db="EMBL/GenBank/DDBJ databases">
        <title>Chitinophaga sp. strain ysch24 (GDMCC 1.1355), whole genome shotgun sequence.</title>
        <authorList>
            <person name="Zhang X."/>
        </authorList>
    </citation>
    <scope>NUCLEOTIDE SEQUENCE [LARGE SCALE GENOMIC DNA]</scope>
    <source>
        <strain evidence="10">ysch24</strain>
    </source>
</reference>
<keyword evidence="3 6" id="KW-0812">Transmembrane</keyword>
<dbReference type="InterPro" id="IPR050250">
    <property type="entry name" value="Macrolide_Exporter_MacB"/>
</dbReference>
<evidence type="ECO:0000256" key="2">
    <source>
        <dbReference type="ARBA" id="ARBA00022475"/>
    </source>
</evidence>
<accession>A0A7K1TX73</accession>
<dbReference type="GO" id="GO:0022857">
    <property type="term" value="F:transmembrane transporter activity"/>
    <property type="evidence" value="ECO:0007669"/>
    <property type="project" value="TreeGrafter"/>
</dbReference>
<evidence type="ECO:0000256" key="3">
    <source>
        <dbReference type="ARBA" id="ARBA00022692"/>
    </source>
</evidence>
<evidence type="ECO:0000259" key="8">
    <source>
        <dbReference type="Pfam" id="PF12704"/>
    </source>
</evidence>
<evidence type="ECO:0000313" key="10">
    <source>
        <dbReference type="Proteomes" id="UP000461730"/>
    </source>
</evidence>
<feature type="transmembrane region" description="Helical" evidence="6">
    <location>
        <begin position="281"/>
        <end position="304"/>
    </location>
</feature>
<dbReference type="PANTHER" id="PTHR30572:SF18">
    <property type="entry name" value="ABC-TYPE MACROLIDE FAMILY EXPORT SYSTEM PERMEASE COMPONENT 2"/>
    <property type="match status" value="1"/>
</dbReference>
<protein>
    <submittedName>
        <fullName evidence="9">FtsX-like permease family protein</fullName>
    </submittedName>
</protein>
<keyword evidence="2" id="KW-1003">Cell membrane</keyword>
<comment type="subcellular location">
    <subcellularLocation>
        <location evidence="1">Cell membrane</location>
        <topology evidence="1">Multi-pass membrane protein</topology>
    </subcellularLocation>
</comment>
<dbReference type="InterPro" id="IPR003838">
    <property type="entry name" value="ABC3_permease_C"/>
</dbReference>
<evidence type="ECO:0000256" key="1">
    <source>
        <dbReference type="ARBA" id="ARBA00004651"/>
    </source>
</evidence>
<dbReference type="GO" id="GO:0005886">
    <property type="term" value="C:plasma membrane"/>
    <property type="evidence" value="ECO:0007669"/>
    <property type="project" value="UniProtKB-SubCell"/>
</dbReference>
<feature type="domain" description="ABC3 transporter permease C-terminal" evidence="7">
    <location>
        <begin position="670"/>
        <end position="780"/>
    </location>
</feature>
<organism evidence="9 10">
    <name type="scientific">Chitinophaga tropicalis</name>
    <dbReference type="NCBI Taxonomy" id="2683588"/>
    <lineage>
        <taxon>Bacteria</taxon>
        <taxon>Pseudomonadati</taxon>
        <taxon>Bacteroidota</taxon>
        <taxon>Chitinophagia</taxon>
        <taxon>Chitinophagales</taxon>
        <taxon>Chitinophagaceae</taxon>
        <taxon>Chitinophaga</taxon>
    </lineage>
</organism>
<evidence type="ECO:0000256" key="4">
    <source>
        <dbReference type="ARBA" id="ARBA00022989"/>
    </source>
</evidence>
<feature type="transmembrane region" description="Helical" evidence="6">
    <location>
        <begin position="376"/>
        <end position="401"/>
    </location>
</feature>
<feature type="transmembrane region" description="Helical" evidence="6">
    <location>
        <begin position="422"/>
        <end position="442"/>
    </location>
</feature>
<keyword evidence="10" id="KW-1185">Reference proteome</keyword>
<dbReference type="EMBL" id="WRXN01000001">
    <property type="protein sequence ID" value="MVT06711.1"/>
    <property type="molecule type" value="Genomic_DNA"/>
</dbReference>
<feature type="transmembrane region" description="Helical" evidence="6">
    <location>
        <begin position="331"/>
        <end position="356"/>
    </location>
</feature>
<dbReference type="Pfam" id="PF02687">
    <property type="entry name" value="FtsX"/>
    <property type="match status" value="2"/>
</dbReference>
<feature type="transmembrane region" description="Helical" evidence="6">
    <location>
        <begin position="719"/>
        <end position="738"/>
    </location>
</feature>
<keyword evidence="5 6" id="KW-0472">Membrane</keyword>
<feature type="domain" description="MacB-like periplasmic core" evidence="8">
    <location>
        <begin position="20"/>
        <end position="240"/>
    </location>
</feature>
<sequence>MFENYFKLAWRNLIHNKLYSLLNILGLATGMAVALIIGLWIWYQYSYDRFLPDSQQIYKAGLKGTGSNGEIYAYLVSPMPLAEALRKDVPGIKHAVMTDWIKPHGLVAGERKIYLPGIIAENDFLKIFQYPLLKGRKEQVLNDPYSIVLTESTARSLFGNEDPLNKIVRIDNQNDLKVTGVLKDIPDNSTLKFNYVIPYEYLIQNSNTKDYLNMWGQITSNVYVSLQPGVSYAQVEPVLKKIIARYNPEEYKRSHSEIIMQEMKDWHLYTEFKNGVATGGLIGYVRVFSITGILVLLIACINFMNLSTARSEKRAKEVGVRKVVGSRRYELILQFLTESLVITFAAFILSLLLVQIALPSFNILTQTTIRIPYTNVFFWMIMISYLLLTGLLAGGRPAFYLSSFRPVRVLRADHRAVRSRKMLVLIQFTCSITLIISTIIIYQQIKYAQERPVGYDQQRLVMTDASSDLKKNYTALKNDLMQSGMVTAVTISSETVTALRNFSGIESWPGKIPEEEVGAAVVFVADNSYFRTMGIELAAGRDFTGNASADSLNVILNEAAIKQMHLKDPIGQVIAYNGCHNLKIIGIAKNAIMESPFSSPTPTVFMYRPGGVRFITYRLSPKVSTTKAIDRIAQIFGQYNTAYPYIYNFVDEAYAKKFELEMLIGKLTGLFSLLAIFISCLGLFGLASYMAEQRTKEIGIRKILGASVMQLWALLSREFVLLVMISCLIASPLAFYFLNNWLEKYVYRISIGPLVFILTAILTVGITVLTVSFQAVKAAMVNPVRSLKTE</sequence>
<keyword evidence="4 6" id="KW-1133">Transmembrane helix</keyword>
<feature type="transmembrane region" description="Helical" evidence="6">
    <location>
        <begin position="750"/>
        <end position="776"/>
    </location>
</feature>
<evidence type="ECO:0000313" key="9">
    <source>
        <dbReference type="EMBL" id="MVT06711.1"/>
    </source>
</evidence>
<dbReference type="RefSeq" id="WP_157304100.1">
    <property type="nucleotide sequence ID" value="NZ_WRXN01000001.1"/>
</dbReference>
<feature type="transmembrane region" description="Helical" evidence="6">
    <location>
        <begin position="21"/>
        <end position="43"/>
    </location>
</feature>
<gene>
    <name evidence="9" type="ORF">GO493_00455</name>
</gene>
<feature type="domain" description="MacB-like periplasmic core" evidence="8">
    <location>
        <begin position="484"/>
        <end position="634"/>
    </location>
</feature>
<dbReference type="Proteomes" id="UP000461730">
    <property type="component" value="Unassembled WGS sequence"/>
</dbReference>
<dbReference type="InterPro" id="IPR025857">
    <property type="entry name" value="MacB_PCD"/>
</dbReference>
<dbReference type="PANTHER" id="PTHR30572">
    <property type="entry name" value="MEMBRANE COMPONENT OF TRANSPORTER-RELATED"/>
    <property type="match status" value="1"/>
</dbReference>
<feature type="transmembrane region" description="Helical" evidence="6">
    <location>
        <begin position="670"/>
        <end position="691"/>
    </location>
</feature>
<evidence type="ECO:0000256" key="6">
    <source>
        <dbReference type="SAM" id="Phobius"/>
    </source>
</evidence>